<evidence type="ECO:0000313" key="3">
    <source>
        <dbReference type="Proteomes" id="UP000265768"/>
    </source>
</evidence>
<protein>
    <submittedName>
        <fullName evidence="2">Uncharacterized protein</fullName>
    </submittedName>
</protein>
<name>A0A3A4B9N5_9ACTN</name>
<dbReference type="AlphaFoldDB" id="A0A3A4B9N5"/>
<proteinExistence type="predicted"/>
<dbReference type="Proteomes" id="UP000265768">
    <property type="component" value="Unassembled WGS sequence"/>
</dbReference>
<comment type="caution">
    <text evidence="2">The sequence shown here is derived from an EMBL/GenBank/DDBJ whole genome shotgun (WGS) entry which is preliminary data.</text>
</comment>
<organism evidence="2 3">
    <name type="scientific">Bailinhaonella thermotolerans</name>
    <dbReference type="NCBI Taxonomy" id="1070861"/>
    <lineage>
        <taxon>Bacteria</taxon>
        <taxon>Bacillati</taxon>
        <taxon>Actinomycetota</taxon>
        <taxon>Actinomycetes</taxon>
        <taxon>Streptosporangiales</taxon>
        <taxon>Streptosporangiaceae</taxon>
        <taxon>Bailinhaonella</taxon>
    </lineage>
</organism>
<reference evidence="2 3" key="1">
    <citation type="submission" date="2018-09" db="EMBL/GenBank/DDBJ databases">
        <title>YIM 75507 draft genome.</title>
        <authorList>
            <person name="Tang S."/>
            <person name="Feng Y."/>
        </authorList>
    </citation>
    <scope>NUCLEOTIDE SEQUENCE [LARGE SCALE GENOMIC DNA]</scope>
    <source>
        <strain evidence="2 3">YIM 75507</strain>
    </source>
</reference>
<feature type="region of interest" description="Disordered" evidence="1">
    <location>
        <begin position="15"/>
        <end position="68"/>
    </location>
</feature>
<evidence type="ECO:0000256" key="1">
    <source>
        <dbReference type="SAM" id="MobiDB-lite"/>
    </source>
</evidence>
<evidence type="ECO:0000313" key="2">
    <source>
        <dbReference type="EMBL" id="RJL34434.1"/>
    </source>
</evidence>
<accession>A0A3A4B9N5</accession>
<gene>
    <name evidence="2" type="ORF">D5H75_08370</name>
</gene>
<sequence length="125" mass="12374">MVVIVVAVAPVAVPVPRVGGGRGRGGGGGGGRGGGRGQGDGGGEGREEGGQPCQGFGGHENSFRGSAAIAAHSHGPRLNALCNRVLTDCNHTVTARGFGNPLAMSFTKTNNGHVPVVNRTGKGRP</sequence>
<keyword evidence="3" id="KW-1185">Reference proteome</keyword>
<dbReference type="EMBL" id="QZEY01000002">
    <property type="protein sequence ID" value="RJL34434.1"/>
    <property type="molecule type" value="Genomic_DNA"/>
</dbReference>
<feature type="compositionally biased region" description="Gly residues" evidence="1">
    <location>
        <begin position="18"/>
        <end position="42"/>
    </location>
</feature>